<dbReference type="GO" id="GO:0006355">
    <property type="term" value="P:regulation of DNA-templated transcription"/>
    <property type="evidence" value="ECO:0007669"/>
    <property type="project" value="InterPro"/>
</dbReference>
<evidence type="ECO:0000259" key="3">
    <source>
        <dbReference type="PROSITE" id="PS50043"/>
    </source>
</evidence>
<name>A0A418MZF1_9ACTN</name>
<dbReference type="Pfam" id="PF00196">
    <property type="entry name" value="GerE"/>
    <property type="match status" value="1"/>
</dbReference>
<feature type="domain" description="HTH luxR-type" evidence="3">
    <location>
        <begin position="850"/>
        <end position="911"/>
    </location>
</feature>
<keyword evidence="2" id="KW-0067">ATP-binding</keyword>
<dbReference type="PRINTS" id="PR00038">
    <property type="entry name" value="HTHLUXR"/>
</dbReference>
<dbReference type="EMBL" id="QXEC01000004">
    <property type="protein sequence ID" value="RIV40106.1"/>
    <property type="molecule type" value="Genomic_DNA"/>
</dbReference>
<dbReference type="InterPro" id="IPR041664">
    <property type="entry name" value="AAA_16"/>
</dbReference>
<dbReference type="GO" id="GO:0004016">
    <property type="term" value="F:adenylate cyclase activity"/>
    <property type="evidence" value="ECO:0007669"/>
    <property type="project" value="TreeGrafter"/>
</dbReference>
<evidence type="ECO:0000313" key="5">
    <source>
        <dbReference type="Proteomes" id="UP000283832"/>
    </source>
</evidence>
<dbReference type="SMART" id="SM00421">
    <property type="entry name" value="HTH_LUXR"/>
    <property type="match status" value="1"/>
</dbReference>
<dbReference type="InterPro" id="IPR027417">
    <property type="entry name" value="P-loop_NTPase"/>
</dbReference>
<dbReference type="PANTHER" id="PTHR16305:SF35">
    <property type="entry name" value="TRANSCRIPTIONAL ACTIVATOR DOMAIN"/>
    <property type="match status" value="1"/>
</dbReference>
<gene>
    <name evidence="4" type="ORF">D2L64_06860</name>
</gene>
<dbReference type="SUPFAM" id="SSF52540">
    <property type="entry name" value="P-loop containing nucleoside triphosphate hydrolases"/>
    <property type="match status" value="1"/>
</dbReference>
<dbReference type="GO" id="GO:0005524">
    <property type="term" value="F:ATP binding"/>
    <property type="evidence" value="ECO:0007669"/>
    <property type="project" value="UniProtKB-KW"/>
</dbReference>
<organism evidence="4 5">
    <name type="scientific">Micromonospora radicis</name>
    <dbReference type="NCBI Taxonomy" id="1894971"/>
    <lineage>
        <taxon>Bacteria</taxon>
        <taxon>Bacillati</taxon>
        <taxon>Actinomycetota</taxon>
        <taxon>Actinomycetes</taxon>
        <taxon>Micromonosporales</taxon>
        <taxon>Micromonosporaceae</taxon>
        <taxon>Micromonospora</taxon>
    </lineage>
</organism>
<dbReference type="GO" id="GO:0005737">
    <property type="term" value="C:cytoplasm"/>
    <property type="evidence" value="ECO:0007669"/>
    <property type="project" value="TreeGrafter"/>
</dbReference>
<evidence type="ECO:0000256" key="1">
    <source>
        <dbReference type="ARBA" id="ARBA00022741"/>
    </source>
</evidence>
<dbReference type="Pfam" id="PF13191">
    <property type="entry name" value="AAA_16"/>
    <property type="match status" value="1"/>
</dbReference>
<dbReference type="GO" id="GO:0003677">
    <property type="term" value="F:DNA binding"/>
    <property type="evidence" value="ECO:0007669"/>
    <property type="project" value="InterPro"/>
</dbReference>
<dbReference type="InterPro" id="IPR000792">
    <property type="entry name" value="Tscrpt_reg_LuxR_C"/>
</dbReference>
<dbReference type="Gene3D" id="3.40.50.300">
    <property type="entry name" value="P-loop containing nucleotide triphosphate hydrolases"/>
    <property type="match status" value="1"/>
</dbReference>
<sequence length="911" mass="97035">MLAVLLGRDTERAALEALIERVRAGMSQVIVLRGEAGIGKTALLDAVADAGADLRVLRVAGVEAEAEFPFAALHRLLVPHVRDLDGLPATQHQALSVAFGLTDGPPADRFLVSLAVLSLLARTADRGPVLCCIDDTQWLDRESLNVLAFVARRVHAEGIGLVFTVRTGTDDVAALEGLPVLLVEGLPHGDALELLRTVVDGVIDPKVAGQIVTATRGNPLAITDLSASLTGNQLAGALLLPEPLPVGSRLEAHYLQQVHRFAAQTQRWLLVAAAEPQGDIGYITAAAADLGVRPEAADEAERARLITLGAEIRFRHPLVRSAVYGGATSSDRRQAHQALAAATSRGADADRRAWHRACAALQPDEEVAADLVLAAGRAANRGGYAARATFLTRAAELTPDERARAGRLLAAADAAFTSGAPTQAHLLLGSIDPDLLDPTGQGDRLMLRARTIVALGAERGMAQVSATCLAAYEAFRVDDPDLARAALLGAIDGSMASEYLIEGTDLRQISAAVTGRSNRGETLTDLLLDAFAVSVVDVADAVPLIRRATTWLATGEVSDPTLLTHYLTGVTLCTRIWDDRTREAILHRTAAVARRTGALQVLEIALFALATHETTLGRLETADELLLEVHQLRSAVASTPYMWEVFRSPEQIGWRCVPDAEAHIGRARTAANWLGMGASAGLADLGSIILDLGRGNYAAAAATGVGLVEDDYAGAYARVLPDLIEAAVYAEDRDRAAHALATLDGRATTSGTPWARGLLERSRALLAPDSSAEALFQSAIATLRDTAAVGDTARAHLLYGEWLRRQRRRKDARGPLRTALTMFEELGAPAFAERARQELLATGETARKRNPETAGDLTPQEAAIAALARDGLTNPEIAERLFISTSTVDYHLRKVFRKLGVESRRQLGRVL</sequence>
<dbReference type="Gene3D" id="1.10.10.10">
    <property type="entry name" value="Winged helix-like DNA-binding domain superfamily/Winged helix DNA-binding domain"/>
    <property type="match status" value="1"/>
</dbReference>
<proteinExistence type="predicted"/>
<dbReference type="CDD" id="cd06170">
    <property type="entry name" value="LuxR_C_like"/>
    <property type="match status" value="1"/>
</dbReference>
<dbReference type="OrthoDB" id="3514764at2"/>
<dbReference type="InterPro" id="IPR036388">
    <property type="entry name" value="WH-like_DNA-bd_sf"/>
</dbReference>
<accession>A0A418MZF1</accession>
<comment type="caution">
    <text evidence="4">The sequence shown here is derived from an EMBL/GenBank/DDBJ whole genome shotgun (WGS) entry which is preliminary data.</text>
</comment>
<reference evidence="4 5" key="1">
    <citation type="submission" date="2018-08" db="EMBL/GenBank/DDBJ databases">
        <title>Jishengella sp. nov., isolated from a root of Azadirachta indica A. Juss. var. siamensis Valenton.</title>
        <authorList>
            <person name="Kuncharoen N."/>
            <person name="Tanasupawat S."/>
            <person name="Kudo T."/>
            <person name="Ohkuma M."/>
        </authorList>
    </citation>
    <scope>NUCLEOTIDE SEQUENCE [LARGE SCALE GENOMIC DNA]</scope>
    <source>
        <strain evidence="4 5">AZ1-13</strain>
    </source>
</reference>
<dbReference type="PROSITE" id="PS50043">
    <property type="entry name" value="HTH_LUXR_2"/>
    <property type="match status" value="1"/>
</dbReference>
<dbReference type="SUPFAM" id="SSF46894">
    <property type="entry name" value="C-terminal effector domain of the bipartite response regulators"/>
    <property type="match status" value="1"/>
</dbReference>
<evidence type="ECO:0000313" key="4">
    <source>
        <dbReference type="EMBL" id="RIV40106.1"/>
    </source>
</evidence>
<dbReference type="PANTHER" id="PTHR16305">
    <property type="entry name" value="TESTICULAR SOLUBLE ADENYLYL CYCLASE"/>
    <property type="match status" value="1"/>
</dbReference>
<evidence type="ECO:0000256" key="2">
    <source>
        <dbReference type="ARBA" id="ARBA00022840"/>
    </source>
</evidence>
<dbReference type="Proteomes" id="UP000283832">
    <property type="component" value="Unassembled WGS sequence"/>
</dbReference>
<dbReference type="InterPro" id="IPR016032">
    <property type="entry name" value="Sig_transdc_resp-reg_C-effctor"/>
</dbReference>
<protein>
    <submittedName>
        <fullName evidence="4">LuxR family transcriptional regulator</fullName>
    </submittedName>
</protein>
<dbReference type="AlphaFoldDB" id="A0A418MZF1"/>
<keyword evidence="5" id="KW-1185">Reference proteome</keyword>
<keyword evidence="1" id="KW-0547">Nucleotide-binding</keyword>